<evidence type="ECO:0000313" key="4">
    <source>
        <dbReference type="Proteomes" id="UP001189429"/>
    </source>
</evidence>
<sequence>MAGLVDTRLLGRPNKYSGNRDEFPTFRYQLISYLGAIDPRLASAVTTAASHGTVITLTEMGDDNKQYAATMGYIMSQLLGGSLLTLVMNCEQGNGLEQWGRLCMREDAATSSNKVTQLQLLVNTEFSSKWETYVEELTKFLLDVDRYQEKFSEMISDALIQAMIRKNTPEPLRTQVMMHTFTSYQTLRETCESFAQQMSQRDTKTAQKKFDPNAMDVDAFGQGGKGDSKGKGYGRSDMKGGKAGGQKGVGGRGGKSDGKGKTKSMKGEVKFFDGWCSNPHCGKYGHKMAGCRKYGGGAYQSGGGQRSVSEVQPGSSQPPGSGTASTVHPGDLASQMSVPTQATTRVPGRVQAAVLPEDEAGWIFAFTDDHGGDECGMLVDSGAHTHAVPKTVTDGCEHTGEPGQSLRSITGKGIRTWDKRTLTGEVFDSNATISAKLNVTPAEVAEMNDAGYSVHFDPDGAKMFRSNKNVQHEIDKALESTVSLQLRRKVNAFLLPMRFKDPTGDESIIGDVDEQPEKEDAQMKEGSVEQEPAEMQISSGAASSRQFKCWENLPERTFGEDRRTGCLMGVVVEAKENQSYAIAATSEFLDELGYMSMEVQLDGEPALGALMNGVVSERIKKLGKEAAEELRLAPYTPPMLEFGETVIGKGHTELQNKLGTAWCKGMWLGRSAKSDAHIIGTATGIVQTRTVKQLTKEESFDTEILRAMRWTPWKTSVKDGVYDGERWQPTAMAINEHQQGQSQHKVEIQFRRSGSRCIGLVGAIEDMSTEDLKRLVAGFSAEEMTRLAAEVDRETKDDSEFSVVMGWTEDDEWEAKQCELDRFDNCDAWELTLRGPHGPKALTWTWVLEMRSGELKARLCARPFGKQINKSKSELHCPTPLSFSLKLLMACAIVKAAARFRSTNGLNMFVCLERPERQYAAKECSRGMSRPTVQAEFNALVRVGIEARGAQTYLKELLDDTVPVTLESDNSSALTNVEKKGVGRMRHIELKDLWITDLVARKAETKVSANKVHTEENAADIGTKHLSRIDFMKHLTAMKIWLTGKGEVGGVSSSSNDKKGQIGKPALELMGALTQCLVGLGAFLQVGRADATEIIKGDYQPVAISSPADDESHFGVSTTVVMMMLTLLNVIAASAVFKVKQHIDRIMQPAQKDVSTQYSLKDTMKNGATSKIVANDLRAMFAAMTIDSGREFLRLRRVDRAISTYTKAMVVEACVATALNEISQDKIYNVDGLVGIWHPRSLAMIRY</sequence>
<feature type="compositionally biased region" description="Polar residues" evidence="1">
    <location>
        <begin position="334"/>
        <end position="344"/>
    </location>
</feature>
<feature type="compositionally biased region" description="Basic and acidic residues" evidence="1">
    <location>
        <begin position="226"/>
        <end position="240"/>
    </location>
</feature>
<evidence type="ECO:0000256" key="2">
    <source>
        <dbReference type="SAM" id="Phobius"/>
    </source>
</evidence>
<keyword evidence="2" id="KW-0472">Membrane</keyword>
<keyword evidence="4" id="KW-1185">Reference proteome</keyword>
<organism evidence="3 4">
    <name type="scientific">Prorocentrum cordatum</name>
    <dbReference type="NCBI Taxonomy" id="2364126"/>
    <lineage>
        <taxon>Eukaryota</taxon>
        <taxon>Sar</taxon>
        <taxon>Alveolata</taxon>
        <taxon>Dinophyceae</taxon>
        <taxon>Prorocentrales</taxon>
        <taxon>Prorocentraceae</taxon>
        <taxon>Prorocentrum</taxon>
    </lineage>
</organism>
<feature type="compositionally biased region" description="Basic and acidic residues" evidence="1">
    <location>
        <begin position="254"/>
        <end position="264"/>
    </location>
</feature>
<gene>
    <name evidence="3" type="ORF">PCOR1329_LOCUS50370</name>
</gene>
<comment type="caution">
    <text evidence="3">The sequence shown here is derived from an EMBL/GenBank/DDBJ whole genome shotgun (WGS) entry which is preliminary data.</text>
</comment>
<accession>A0ABN9UPB8</accession>
<feature type="compositionally biased region" description="Gly residues" evidence="1">
    <location>
        <begin position="241"/>
        <end position="253"/>
    </location>
</feature>
<proteinExistence type="predicted"/>
<feature type="compositionally biased region" description="Basic and acidic residues" evidence="1">
    <location>
        <begin position="201"/>
        <end position="211"/>
    </location>
</feature>
<reference evidence="3" key="1">
    <citation type="submission" date="2023-10" db="EMBL/GenBank/DDBJ databases">
        <authorList>
            <person name="Chen Y."/>
            <person name="Shah S."/>
            <person name="Dougan E. K."/>
            <person name="Thang M."/>
            <person name="Chan C."/>
        </authorList>
    </citation>
    <scope>NUCLEOTIDE SEQUENCE [LARGE SCALE GENOMIC DNA]</scope>
</reference>
<feature type="region of interest" description="Disordered" evidence="1">
    <location>
        <begin position="199"/>
        <end position="264"/>
    </location>
</feature>
<evidence type="ECO:0000256" key="1">
    <source>
        <dbReference type="SAM" id="MobiDB-lite"/>
    </source>
</evidence>
<keyword evidence="2" id="KW-0812">Transmembrane</keyword>
<evidence type="ECO:0000313" key="3">
    <source>
        <dbReference type="EMBL" id="CAK0861799.1"/>
    </source>
</evidence>
<keyword evidence="2" id="KW-1133">Transmembrane helix</keyword>
<protein>
    <submittedName>
        <fullName evidence="3">Uncharacterized protein</fullName>
    </submittedName>
</protein>
<dbReference type="Proteomes" id="UP001189429">
    <property type="component" value="Unassembled WGS sequence"/>
</dbReference>
<feature type="region of interest" description="Disordered" evidence="1">
    <location>
        <begin position="299"/>
        <end position="345"/>
    </location>
</feature>
<dbReference type="EMBL" id="CAUYUJ010016094">
    <property type="protein sequence ID" value="CAK0861799.1"/>
    <property type="molecule type" value="Genomic_DNA"/>
</dbReference>
<feature type="transmembrane region" description="Helical" evidence="2">
    <location>
        <begin position="1114"/>
        <end position="1137"/>
    </location>
</feature>
<feature type="compositionally biased region" description="Polar residues" evidence="1">
    <location>
        <begin position="306"/>
        <end position="326"/>
    </location>
</feature>
<name>A0ABN9UPB8_9DINO</name>